<keyword evidence="3 6" id="KW-1133">Transmembrane helix</keyword>
<dbReference type="PANTHER" id="PTHR37306">
    <property type="entry name" value="COLICIN V PRODUCTION PROTEIN"/>
    <property type="match status" value="1"/>
</dbReference>
<comment type="subcellular location">
    <subcellularLocation>
        <location evidence="1">Membrane</location>
        <topology evidence="1">Multi-pass membrane protein</topology>
    </subcellularLocation>
</comment>
<name>A0A5B9Q896_9BACT</name>
<organism evidence="7 8">
    <name type="scientific">Bythopirellula goksoeyrii</name>
    <dbReference type="NCBI Taxonomy" id="1400387"/>
    <lineage>
        <taxon>Bacteria</taxon>
        <taxon>Pseudomonadati</taxon>
        <taxon>Planctomycetota</taxon>
        <taxon>Planctomycetia</taxon>
        <taxon>Pirellulales</taxon>
        <taxon>Lacipirellulaceae</taxon>
        <taxon>Bythopirellula</taxon>
    </lineage>
</organism>
<evidence type="ECO:0000256" key="1">
    <source>
        <dbReference type="ARBA" id="ARBA00004141"/>
    </source>
</evidence>
<protein>
    <submittedName>
        <fullName evidence="7">Colicin V production protein</fullName>
    </submittedName>
</protein>
<dbReference type="EMBL" id="CP042913">
    <property type="protein sequence ID" value="QEG33116.1"/>
    <property type="molecule type" value="Genomic_DNA"/>
</dbReference>
<evidence type="ECO:0000313" key="8">
    <source>
        <dbReference type="Proteomes" id="UP000323917"/>
    </source>
</evidence>
<keyword evidence="4 6" id="KW-0472">Membrane</keyword>
<dbReference type="GO" id="GO:0016020">
    <property type="term" value="C:membrane"/>
    <property type="evidence" value="ECO:0007669"/>
    <property type="project" value="UniProtKB-SubCell"/>
</dbReference>
<dbReference type="InterPro" id="IPR003825">
    <property type="entry name" value="Colicin-V_CvpA"/>
</dbReference>
<sequence>MQIYDVLMLVVLVAATIFGMWKGMAWQIASLASLVLSYFVALRFADHLAPKFAGIAPPPLNKFVAMLVIYMVVSFLIWSLFRIVSGVIDRVKLETFDRQMGGIFGFAKGVLLCTAITFFAVSLLPQPQKEQIIASQTGRYIVAMLDKTDAVVPPEIHDVIGPYLHRINEQLDPGGQHHHEHSGQANWPSAAFPEWPSSTPTTGSNPVGQPVSTPTQPTANWPPDSQAAGAGGRQY</sequence>
<dbReference type="PANTHER" id="PTHR37306:SF1">
    <property type="entry name" value="COLICIN V PRODUCTION PROTEIN"/>
    <property type="match status" value="1"/>
</dbReference>
<gene>
    <name evidence="7" type="ORF">Pr1d_03770</name>
</gene>
<dbReference type="Proteomes" id="UP000323917">
    <property type="component" value="Chromosome"/>
</dbReference>
<dbReference type="RefSeq" id="WP_148071923.1">
    <property type="nucleotide sequence ID" value="NZ_CP042913.1"/>
</dbReference>
<reference evidence="7 8" key="1">
    <citation type="submission" date="2019-08" db="EMBL/GenBank/DDBJ databases">
        <title>Deep-cultivation of Planctomycetes and their phenomic and genomic characterization uncovers novel biology.</title>
        <authorList>
            <person name="Wiegand S."/>
            <person name="Jogler M."/>
            <person name="Boedeker C."/>
            <person name="Pinto D."/>
            <person name="Vollmers J."/>
            <person name="Rivas-Marin E."/>
            <person name="Kohn T."/>
            <person name="Peeters S.H."/>
            <person name="Heuer A."/>
            <person name="Rast P."/>
            <person name="Oberbeckmann S."/>
            <person name="Bunk B."/>
            <person name="Jeske O."/>
            <person name="Meyerdierks A."/>
            <person name="Storesund J.E."/>
            <person name="Kallscheuer N."/>
            <person name="Luecker S."/>
            <person name="Lage O.M."/>
            <person name="Pohl T."/>
            <person name="Merkel B.J."/>
            <person name="Hornburger P."/>
            <person name="Mueller R.-W."/>
            <person name="Bruemmer F."/>
            <person name="Labrenz M."/>
            <person name="Spormann A.M."/>
            <person name="Op den Camp H."/>
            <person name="Overmann J."/>
            <person name="Amann R."/>
            <person name="Jetten M.S.M."/>
            <person name="Mascher T."/>
            <person name="Medema M.H."/>
            <person name="Devos D.P."/>
            <person name="Kaster A.-K."/>
            <person name="Ovreas L."/>
            <person name="Rohde M."/>
            <person name="Galperin M.Y."/>
            <person name="Jogler C."/>
        </authorList>
    </citation>
    <scope>NUCLEOTIDE SEQUENCE [LARGE SCALE GENOMIC DNA]</scope>
    <source>
        <strain evidence="7 8">Pr1d</strain>
    </source>
</reference>
<keyword evidence="2 6" id="KW-0812">Transmembrane</keyword>
<dbReference type="AlphaFoldDB" id="A0A5B9Q896"/>
<feature type="transmembrane region" description="Helical" evidence="6">
    <location>
        <begin position="65"/>
        <end position="88"/>
    </location>
</feature>
<evidence type="ECO:0000256" key="2">
    <source>
        <dbReference type="ARBA" id="ARBA00022692"/>
    </source>
</evidence>
<evidence type="ECO:0000256" key="6">
    <source>
        <dbReference type="SAM" id="Phobius"/>
    </source>
</evidence>
<evidence type="ECO:0000313" key="7">
    <source>
        <dbReference type="EMBL" id="QEG33116.1"/>
    </source>
</evidence>
<keyword evidence="8" id="KW-1185">Reference proteome</keyword>
<feature type="compositionally biased region" description="Polar residues" evidence="5">
    <location>
        <begin position="196"/>
        <end position="219"/>
    </location>
</feature>
<accession>A0A5B9Q896</accession>
<evidence type="ECO:0000256" key="5">
    <source>
        <dbReference type="SAM" id="MobiDB-lite"/>
    </source>
</evidence>
<proteinExistence type="predicted"/>
<evidence type="ECO:0000256" key="4">
    <source>
        <dbReference type="ARBA" id="ARBA00023136"/>
    </source>
</evidence>
<feature type="transmembrane region" description="Helical" evidence="6">
    <location>
        <begin position="6"/>
        <end position="21"/>
    </location>
</feature>
<dbReference type="OrthoDB" id="268713at2"/>
<dbReference type="Pfam" id="PF02674">
    <property type="entry name" value="Colicin_V"/>
    <property type="match status" value="1"/>
</dbReference>
<dbReference type="GO" id="GO:0009403">
    <property type="term" value="P:toxin biosynthetic process"/>
    <property type="evidence" value="ECO:0007669"/>
    <property type="project" value="InterPro"/>
</dbReference>
<feature type="transmembrane region" description="Helical" evidence="6">
    <location>
        <begin position="100"/>
        <end position="124"/>
    </location>
</feature>
<evidence type="ECO:0000256" key="3">
    <source>
        <dbReference type="ARBA" id="ARBA00022989"/>
    </source>
</evidence>
<feature type="region of interest" description="Disordered" evidence="5">
    <location>
        <begin position="170"/>
        <end position="235"/>
    </location>
</feature>
<dbReference type="KEGG" id="bgok:Pr1d_03770"/>